<gene>
    <name evidence="2" type="ORF">C922_04602</name>
</gene>
<evidence type="ECO:0000313" key="3">
    <source>
        <dbReference type="Proteomes" id="UP000030640"/>
    </source>
</evidence>
<feature type="transmembrane region" description="Helical" evidence="1">
    <location>
        <begin position="155"/>
        <end position="175"/>
    </location>
</feature>
<keyword evidence="1" id="KW-0812">Transmembrane</keyword>
<dbReference type="RefSeq" id="XP_008818403.1">
    <property type="nucleotide sequence ID" value="XM_008820181.1"/>
</dbReference>
<feature type="transmembrane region" description="Helical" evidence="1">
    <location>
        <begin position="131"/>
        <end position="149"/>
    </location>
</feature>
<name>W7A767_9APIC</name>
<evidence type="ECO:0000313" key="2">
    <source>
        <dbReference type="EMBL" id="EUD64974.1"/>
    </source>
</evidence>
<dbReference type="GeneID" id="20039876"/>
<evidence type="ECO:0000256" key="1">
    <source>
        <dbReference type="SAM" id="Phobius"/>
    </source>
</evidence>
<reference evidence="2 3" key="1">
    <citation type="submission" date="2013-02" db="EMBL/GenBank/DDBJ databases">
        <title>The Genome Sequence of Plasmodium inui San Antonio 1.</title>
        <authorList>
            <consortium name="The Broad Institute Genome Sequencing Platform"/>
            <consortium name="The Broad Institute Genome Sequencing Center for Infectious Disease"/>
            <person name="Neafsey D."/>
            <person name="Cheeseman I."/>
            <person name="Volkman S."/>
            <person name="Adams J."/>
            <person name="Walker B."/>
            <person name="Young S.K."/>
            <person name="Zeng Q."/>
            <person name="Gargeya S."/>
            <person name="Fitzgerald M."/>
            <person name="Haas B."/>
            <person name="Abouelleil A."/>
            <person name="Alvarado L."/>
            <person name="Arachchi H.M."/>
            <person name="Berlin A.M."/>
            <person name="Chapman S.B."/>
            <person name="Dewar J."/>
            <person name="Goldberg J."/>
            <person name="Griggs A."/>
            <person name="Gujja S."/>
            <person name="Hansen M."/>
            <person name="Howarth C."/>
            <person name="Imamovic A."/>
            <person name="Larimer J."/>
            <person name="McCowan C."/>
            <person name="Murphy C."/>
            <person name="Neiman D."/>
            <person name="Pearson M."/>
            <person name="Priest M."/>
            <person name="Roberts A."/>
            <person name="Saif S."/>
            <person name="Shea T."/>
            <person name="Sisk P."/>
            <person name="Sykes S."/>
            <person name="Wortman J."/>
            <person name="Nusbaum C."/>
            <person name="Birren B."/>
        </authorList>
    </citation>
    <scope>NUCLEOTIDE SEQUENCE [LARGE SCALE GENOMIC DNA]</scope>
    <source>
        <strain evidence="2 3">San Antonio 1</strain>
    </source>
</reference>
<keyword evidence="3" id="KW-1185">Reference proteome</keyword>
<dbReference type="AlphaFoldDB" id="W7A767"/>
<keyword evidence="1" id="KW-1133">Transmembrane helix</keyword>
<accession>W7A767</accession>
<dbReference type="VEuPathDB" id="PlasmoDB:C922_04602"/>
<dbReference type="Proteomes" id="UP000030640">
    <property type="component" value="Unassembled WGS sequence"/>
</dbReference>
<dbReference type="EMBL" id="KI965485">
    <property type="protein sequence ID" value="EUD64974.1"/>
    <property type="molecule type" value="Genomic_DNA"/>
</dbReference>
<keyword evidence="1" id="KW-0472">Membrane</keyword>
<dbReference type="OrthoDB" id="385260at2759"/>
<organism evidence="2 3">
    <name type="scientific">Plasmodium inui San Antonio 1</name>
    <dbReference type="NCBI Taxonomy" id="1237626"/>
    <lineage>
        <taxon>Eukaryota</taxon>
        <taxon>Sar</taxon>
        <taxon>Alveolata</taxon>
        <taxon>Apicomplexa</taxon>
        <taxon>Aconoidasida</taxon>
        <taxon>Haemosporida</taxon>
        <taxon>Plasmodiidae</taxon>
        <taxon>Plasmodium</taxon>
        <taxon>Plasmodium (Plasmodium)</taxon>
    </lineage>
</organism>
<protein>
    <submittedName>
        <fullName evidence="2">Uncharacterized protein</fullName>
    </submittedName>
</protein>
<sequence>MQDSFNLKMLHVLKMFVLQPRVQEEFLRSVLKYKRPGLKQNSRFYKNVIEEKEYLSQKVDAYKEKHNLKDFNRKDPAAIKLTGNRCVDAIKMMDADVYKWLRRKMVSGFEDPAKIPKTCWGHFAQFVKDNIVLFVLILYVVAAITLFQLNPASVVNSIAFTMLISVPIIIGLYLFDKVLNIFVTYLFYND</sequence>
<proteinExistence type="predicted"/>